<evidence type="ECO:0000313" key="2">
    <source>
        <dbReference type="EMBL" id="OCL11442.1"/>
    </source>
</evidence>
<feature type="compositionally biased region" description="Basic and acidic residues" evidence="1">
    <location>
        <begin position="80"/>
        <end position="90"/>
    </location>
</feature>
<accession>A0A8E2F6H1</accession>
<protein>
    <submittedName>
        <fullName evidence="2">Uncharacterized protein</fullName>
    </submittedName>
</protein>
<organism evidence="2 3">
    <name type="scientific">Glonium stellatum</name>
    <dbReference type="NCBI Taxonomy" id="574774"/>
    <lineage>
        <taxon>Eukaryota</taxon>
        <taxon>Fungi</taxon>
        <taxon>Dikarya</taxon>
        <taxon>Ascomycota</taxon>
        <taxon>Pezizomycotina</taxon>
        <taxon>Dothideomycetes</taxon>
        <taxon>Pleosporomycetidae</taxon>
        <taxon>Gloniales</taxon>
        <taxon>Gloniaceae</taxon>
        <taxon>Glonium</taxon>
    </lineage>
</organism>
<reference evidence="2 3" key="1">
    <citation type="journal article" date="2016" name="Nat. Commun.">
        <title>Ectomycorrhizal ecology is imprinted in the genome of the dominant symbiotic fungus Cenococcum geophilum.</title>
        <authorList>
            <consortium name="DOE Joint Genome Institute"/>
            <person name="Peter M."/>
            <person name="Kohler A."/>
            <person name="Ohm R.A."/>
            <person name="Kuo A."/>
            <person name="Krutzmann J."/>
            <person name="Morin E."/>
            <person name="Arend M."/>
            <person name="Barry K.W."/>
            <person name="Binder M."/>
            <person name="Choi C."/>
            <person name="Clum A."/>
            <person name="Copeland A."/>
            <person name="Grisel N."/>
            <person name="Haridas S."/>
            <person name="Kipfer T."/>
            <person name="LaButti K."/>
            <person name="Lindquist E."/>
            <person name="Lipzen A."/>
            <person name="Maire R."/>
            <person name="Meier B."/>
            <person name="Mihaltcheva S."/>
            <person name="Molinier V."/>
            <person name="Murat C."/>
            <person name="Poggeler S."/>
            <person name="Quandt C.A."/>
            <person name="Sperisen C."/>
            <person name="Tritt A."/>
            <person name="Tisserant E."/>
            <person name="Crous P.W."/>
            <person name="Henrissat B."/>
            <person name="Nehls U."/>
            <person name="Egli S."/>
            <person name="Spatafora J.W."/>
            <person name="Grigoriev I.V."/>
            <person name="Martin F.M."/>
        </authorList>
    </citation>
    <scope>NUCLEOTIDE SEQUENCE [LARGE SCALE GENOMIC DNA]</scope>
    <source>
        <strain evidence="2 3">CBS 207.34</strain>
    </source>
</reference>
<name>A0A8E2F6H1_9PEZI</name>
<gene>
    <name evidence="2" type="ORF">AOQ84DRAFT_188862</name>
</gene>
<feature type="compositionally biased region" description="Basic and acidic residues" evidence="1">
    <location>
        <begin position="1"/>
        <end position="32"/>
    </location>
</feature>
<feature type="region of interest" description="Disordered" evidence="1">
    <location>
        <begin position="1"/>
        <end position="45"/>
    </location>
</feature>
<evidence type="ECO:0000256" key="1">
    <source>
        <dbReference type="SAM" id="MobiDB-lite"/>
    </source>
</evidence>
<keyword evidence="3" id="KW-1185">Reference proteome</keyword>
<evidence type="ECO:0000313" key="3">
    <source>
        <dbReference type="Proteomes" id="UP000250140"/>
    </source>
</evidence>
<dbReference type="AlphaFoldDB" id="A0A8E2F6H1"/>
<proteinExistence type="predicted"/>
<dbReference type="Proteomes" id="UP000250140">
    <property type="component" value="Unassembled WGS sequence"/>
</dbReference>
<dbReference type="EMBL" id="KV749043">
    <property type="protein sequence ID" value="OCL11442.1"/>
    <property type="molecule type" value="Genomic_DNA"/>
</dbReference>
<feature type="region of interest" description="Disordered" evidence="1">
    <location>
        <begin position="67"/>
        <end position="90"/>
    </location>
</feature>
<sequence length="90" mass="10463">MMGHDRYDRIEQDTSGHDRTRQDTTGHDKTRQEPQPSQNPTPIHGCLVLVWPSTTRQTTHALCSFPINQSINHPPYRRCTMREPPKKSKK</sequence>